<sequence>MCEMCGSTEQPLVTVTMDSGGTVRHRQVCQRCARSDASTVVRRPVRMCVRCDRITDTPVLVSEVHQNPRPGFSVYACGDCAPHFPPLPDVFDLL</sequence>
<dbReference type="AlphaFoldDB" id="A0A0X3UW73"/>
<comment type="caution">
    <text evidence="1">The sequence shown here is derived from an EMBL/GenBank/DDBJ whole genome shotgun (WGS) entry which is preliminary data.</text>
</comment>
<evidence type="ECO:0000313" key="1">
    <source>
        <dbReference type="EMBL" id="KUL36798.1"/>
    </source>
</evidence>
<organism evidence="1 2">
    <name type="scientific">Streptomyces regalis</name>
    <dbReference type="NCBI Taxonomy" id="68262"/>
    <lineage>
        <taxon>Bacteria</taxon>
        <taxon>Bacillati</taxon>
        <taxon>Actinomycetota</taxon>
        <taxon>Actinomycetes</taxon>
        <taxon>Kitasatosporales</taxon>
        <taxon>Streptomycetaceae</taxon>
        <taxon>Streptomyces</taxon>
    </lineage>
</organism>
<keyword evidence="2" id="KW-1185">Reference proteome</keyword>
<accession>A0A0X3UW73</accession>
<reference evidence="2" key="1">
    <citation type="submission" date="2015-10" db="EMBL/GenBank/DDBJ databases">
        <authorList>
            <person name="Ju K.-S."/>
            <person name="Doroghazi J.R."/>
            <person name="Metcalf W.W."/>
        </authorList>
    </citation>
    <scope>NUCLEOTIDE SEQUENCE [LARGE SCALE GENOMIC DNA]</scope>
    <source>
        <strain evidence="2">NRRL 3151</strain>
    </source>
</reference>
<evidence type="ECO:0000313" key="2">
    <source>
        <dbReference type="Proteomes" id="UP000053923"/>
    </source>
</evidence>
<proteinExistence type="predicted"/>
<dbReference type="Proteomes" id="UP000053923">
    <property type="component" value="Unassembled WGS sequence"/>
</dbReference>
<gene>
    <name evidence="1" type="ORF">ADL12_18925</name>
</gene>
<protein>
    <submittedName>
        <fullName evidence="1">Uncharacterized protein</fullName>
    </submittedName>
</protein>
<dbReference type="EMBL" id="LLZG01000133">
    <property type="protein sequence ID" value="KUL36798.1"/>
    <property type="molecule type" value="Genomic_DNA"/>
</dbReference>
<name>A0A0X3UW73_9ACTN</name>